<feature type="compositionally biased region" description="Polar residues" evidence="4">
    <location>
        <begin position="288"/>
        <end position="301"/>
    </location>
</feature>
<evidence type="ECO:0000256" key="1">
    <source>
        <dbReference type="ARBA" id="ARBA00022443"/>
    </source>
</evidence>
<dbReference type="GO" id="GO:0006897">
    <property type="term" value="P:endocytosis"/>
    <property type="evidence" value="ECO:0007669"/>
    <property type="project" value="InterPro"/>
</dbReference>
<dbReference type="Pfam" id="PF14604">
    <property type="entry name" value="SH3_9"/>
    <property type="match status" value="1"/>
</dbReference>
<dbReference type="InterPro" id="IPR027267">
    <property type="entry name" value="AH/BAR_dom_sf"/>
</dbReference>
<dbReference type="PRINTS" id="PR00452">
    <property type="entry name" value="SH3DOMAIN"/>
</dbReference>
<feature type="domain" description="BAR" evidence="6">
    <location>
        <begin position="7"/>
        <end position="241"/>
    </location>
</feature>
<dbReference type="Gene3D" id="1.20.1270.60">
    <property type="entry name" value="Arfaptin homology (AH) domain/BAR domain"/>
    <property type="match status" value="1"/>
</dbReference>
<proteinExistence type="predicted"/>
<dbReference type="CDD" id="cd07599">
    <property type="entry name" value="BAR_Rvs167p"/>
    <property type="match status" value="1"/>
</dbReference>
<feature type="region of interest" description="Disordered" evidence="4">
    <location>
        <begin position="349"/>
        <end position="411"/>
    </location>
</feature>
<sequence length="472" mass="52190">MQSVQRQFGKLMRKGPGDNAKVSMILNDYEDADKVLAQIIDNAKLWRDSWVSLVHSQFQIVTEYESLYDPIVSASDGVGRESAPTPKHLLEQTFTLRECYDALKTELLEEIGVIEERILKPATDARTSIAPIRKTIKKREAKRAEYEKLQDKSMKLHKKPGRTPKEDMALAKLEGEMSQAADEFGIADEHLRETLPPIVNACFELIPPLISNVVLIQNRLLGLYYTSLNGYCEDRGFPSPPPPMDDVIAQWRADSAPIKAQLESIPMIARGKGMHQHLNLDGVVAQPQRRTSSGLIASNAPQPRPMRVPSMNSLKQQPEPAEPSPTPSTWKRPDYLAPTDFTTATALGGTALEHKRESRSPGPVSAGTQRSEYFGSTVDSSRVSHGGYTPTGNGLVKKKPPPPPPPKRIASSVPDDYVIAQYAFAGQGQGDLSFQEGDRIRVVKRTGTDQDWWVGEVNGQKGNFPANYCKPA</sequence>
<evidence type="ECO:0008006" key="9">
    <source>
        <dbReference type="Google" id="ProtNLM"/>
    </source>
</evidence>
<dbReference type="GO" id="GO:0008289">
    <property type="term" value="F:lipid binding"/>
    <property type="evidence" value="ECO:0007669"/>
    <property type="project" value="TreeGrafter"/>
</dbReference>
<dbReference type="GO" id="GO:0030479">
    <property type="term" value="C:actin cortical patch"/>
    <property type="evidence" value="ECO:0007669"/>
    <property type="project" value="TreeGrafter"/>
</dbReference>
<name>A0AA40F9G2_9PEZI</name>
<dbReference type="InterPro" id="IPR001452">
    <property type="entry name" value="SH3_domain"/>
</dbReference>
<organism evidence="7 8">
    <name type="scientific">Schizothecium vesticola</name>
    <dbReference type="NCBI Taxonomy" id="314040"/>
    <lineage>
        <taxon>Eukaryota</taxon>
        <taxon>Fungi</taxon>
        <taxon>Dikarya</taxon>
        <taxon>Ascomycota</taxon>
        <taxon>Pezizomycotina</taxon>
        <taxon>Sordariomycetes</taxon>
        <taxon>Sordariomycetidae</taxon>
        <taxon>Sordariales</taxon>
        <taxon>Schizotheciaceae</taxon>
        <taxon>Schizothecium</taxon>
    </lineage>
</organism>
<evidence type="ECO:0000256" key="2">
    <source>
        <dbReference type="PROSITE-ProRule" id="PRU00192"/>
    </source>
</evidence>
<dbReference type="Pfam" id="PF03114">
    <property type="entry name" value="BAR"/>
    <property type="match status" value="1"/>
</dbReference>
<dbReference type="SUPFAM" id="SSF103657">
    <property type="entry name" value="BAR/IMD domain-like"/>
    <property type="match status" value="1"/>
</dbReference>
<dbReference type="EMBL" id="JAUKUD010000001">
    <property type="protein sequence ID" value="KAK0753649.1"/>
    <property type="molecule type" value="Genomic_DNA"/>
</dbReference>
<dbReference type="InterPro" id="IPR004148">
    <property type="entry name" value="BAR_dom"/>
</dbReference>
<keyword evidence="8" id="KW-1185">Reference proteome</keyword>
<evidence type="ECO:0000256" key="3">
    <source>
        <dbReference type="SAM" id="Coils"/>
    </source>
</evidence>
<dbReference type="PROSITE" id="PS51021">
    <property type="entry name" value="BAR"/>
    <property type="match status" value="1"/>
</dbReference>
<keyword evidence="1 2" id="KW-0728">SH3 domain</keyword>
<evidence type="ECO:0000259" key="5">
    <source>
        <dbReference type="PROSITE" id="PS50002"/>
    </source>
</evidence>
<feature type="region of interest" description="Disordered" evidence="4">
    <location>
        <begin position="287"/>
        <end position="336"/>
    </location>
</feature>
<dbReference type="GO" id="GO:1990528">
    <property type="term" value="C:Rvs161p-Rvs167p complex"/>
    <property type="evidence" value="ECO:0007669"/>
    <property type="project" value="TreeGrafter"/>
</dbReference>
<dbReference type="Proteomes" id="UP001172155">
    <property type="component" value="Unassembled WGS sequence"/>
</dbReference>
<dbReference type="SUPFAM" id="SSF50044">
    <property type="entry name" value="SH3-domain"/>
    <property type="match status" value="1"/>
</dbReference>
<dbReference type="AlphaFoldDB" id="A0AA40F9G2"/>
<dbReference type="PANTHER" id="PTHR47174">
    <property type="entry name" value="BRIDGING INTEGRATOR 3"/>
    <property type="match status" value="1"/>
</dbReference>
<dbReference type="GO" id="GO:0097320">
    <property type="term" value="P:plasma membrane tubulation"/>
    <property type="evidence" value="ECO:0007669"/>
    <property type="project" value="TreeGrafter"/>
</dbReference>
<accession>A0AA40F9G2</accession>
<protein>
    <recommendedName>
        <fullName evidence="9">SH3 domain signaling protein</fullName>
    </recommendedName>
</protein>
<comment type="caution">
    <text evidence="7">The sequence shown here is derived from an EMBL/GenBank/DDBJ whole genome shotgun (WGS) entry which is preliminary data.</text>
</comment>
<reference evidence="7" key="1">
    <citation type="submission" date="2023-06" db="EMBL/GenBank/DDBJ databases">
        <title>Genome-scale phylogeny and comparative genomics of the fungal order Sordariales.</title>
        <authorList>
            <consortium name="Lawrence Berkeley National Laboratory"/>
            <person name="Hensen N."/>
            <person name="Bonometti L."/>
            <person name="Westerberg I."/>
            <person name="Brannstrom I.O."/>
            <person name="Guillou S."/>
            <person name="Cros-Aarteil S."/>
            <person name="Calhoun S."/>
            <person name="Haridas S."/>
            <person name="Kuo A."/>
            <person name="Mondo S."/>
            <person name="Pangilinan J."/>
            <person name="Riley R."/>
            <person name="LaButti K."/>
            <person name="Andreopoulos B."/>
            <person name="Lipzen A."/>
            <person name="Chen C."/>
            <person name="Yanf M."/>
            <person name="Daum C."/>
            <person name="Ng V."/>
            <person name="Clum A."/>
            <person name="Steindorff A."/>
            <person name="Ohm R."/>
            <person name="Martin F."/>
            <person name="Silar P."/>
            <person name="Natvig D."/>
            <person name="Lalanne C."/>
            <person name="Gautier V."/>
            <person name="Ament-velasquez S.L."/>
            <person name="Kruys A."/>
            <person name="Hutchinson M.I."/>
            <person name="Powell A.J."/>
            <person name="Barry K."/>
            <person name="Miller A.N."/>
            <person name="Grigoriev I.V."/>
            <person name="Debuchy R."/>
            <person name="Gladieux P."/>
            <person name="Thoren M.H."/>
            <person name="Johannesson H."/>
        </authorList>
    </citation>
    <scope>NUCLEOTIDE SEQUENCE</scope>
    <source>
        <strain evidence="7">SMH3187-1</strain>
    </source>
</reference>
<feature type="coiled-coil region" evidence="3">
    <location>
        <begin position="132"/>
        <end position="159"/>
    </location>
</feature>
<dbReference type="GO" id="GO:0043332">
    <property type="term" value="C:mating projection tip"/>
    <property type="evidence" value="ECO:0007669"/>
    <property type="project" value="TreeGrafter"/>
</dbReference>
<keyword evidence="3" id="KW-0175">Coiled coil</keyword>
<dbReference type="InterPro" id="IPR046982">
    <property type="entry name" value="BIN3/RVS161-like"/>
</dbReference>
<dbReference type="GO" id="GO:0031097">
    <property type="term" value="C:medial cortex"/>
    <property type="evidence" value="ECO:0007669"/>
    <property type="project" value="TreeGrafter"/>
</dbReference>
<dbReference type="PROSITE" id="PS50002">
    <property type="entry name" value="SH3"/>
    <property type="match status" value="1"/>
</dbReference>
<dbReference type="GO" id="GO:0051666">
    <property type="term" value="P:actin cortical patch localization"/>
    <property type="evidence" value="ECO:0007669"/>
    <property type="project" value="InterPro"/>
</dbReference>
<feature type="domain" description="SH3" evidence="5">
    <location>
        <begin position="413"/>
        <end position="472"/>
    </location>
</feature>
<dbReference type="SMART" id="SM00326">
    <property type="entry name" value="SH3"/>
    <property type="match status" value="1"/>
</dbReference>
<evidence type="ECO:0000256" key="4">
    <source>
        <dbReference type="SAM" id="MobiDB-lite"/>
    </source>
</evidence>
<gene>
    <name evidence="7" type="ORF">B0T18DRAFT_20353</name>
</gene>
<dbReference type="PANTHER" id="PTHR47174:SF2">
    <property type="entry name" value="SH3 DOMAIN SIGNALLING PROTEIN (AFU_ORTHOLOGUE AFUA_5G07670)"/>
    <property type="match status" value="1"/>
</dbReference>
<dbReference type="InterPro" id="IPR036028">
    <property type="entry name" value="SH3-like_dom_sf"/>
</dbReference>
<dbReference type="FunFam" id="2.30.30.40:FF:000100">
    <property type="entry name" value="SH3 domain-containing YSC84-like protein 1"/>
    <property type="match status" value="1"/>
</dbReference>
<dbReference type="Gene3D" id="2.30.30.40">
    <property type="entry name" value="SH3 Domains"/>
    <property type="match status" value="1"/>
</dbReference>
<evidence type="ECO:0000313" key="8">
    <source>
        <dbReference type="Proteomes" id="UP001172155"/>
    </source>
</evidence>
<evidence type="ECO:0000259" key="6">
    <source>
        <dbReference type="PROSITE" id="PS51021"/>
    </source>
</evidence>
<evidence type="ECO:0000313" key="7">
    <source>
        <dbReference type="EMBL" id="KAK0753649.1"/>
    </source>
</evidence>